<feature type="region of interest" description="Disordered" evidence="2">
    <location>
        <begin position="106"/>
        <end position="150"/>
    </location>
</feature>
<dbReference type="PaxDb" id="4113-PGSC0003DMT400088114"/>
<evidence type="ECO:0000313" key="5">
    <source>
        <dbReference type="Proteomes" id="UP000011115"/>
    </source>
</evidence>
<sequence>MVRRWNDGPWVPSVGQSTQNWVSNVGTTDVQNGMSMERQTVVHTVIRQFYKICVQLTHGPRATVRRPRTSGKNSERENLSFVRGFKLSSRFNGVRPIAPVNAPAKESVARGCGRDRGRGRARGRVRERAAPTRDGASVGDAPRNKAHHAHHDVIEENIEVEDKENVGQIQFAMTASTGNYSGTPPHNIIQDSQGVAPSAESRPSIDRTCYKCGEPMHMRRDCPHPRMMESAQQQTRVVVTTGNGNNGRGHPQGGR</sequence>
<dbReference type="GO" id="GO:0003676">
    <property type="term" value="F:nucleic acid binding"/>
    <property type="evidence" value="ECO:0007669"/>
    <property type="project" value="InterPro"/>
</dbReference>
<accession>M1DF98</accession>
<dbReference type="SMART" id="SM00343">
    <property type="entry name" value="ZnF_C2HC"/>
    <property type="match status" value="1"/>
</dbReference>
<keyword evidence="1" id="KW-0479">Metal-binding</keyword>
<keyword evidence="1" id="KW-0862">Zinc</keyword>
<dbReference type="Proteomes" id="UP000011115">
    <property type="component" value="Unassembled WGS sequence"/>
</dbReference>
<organism evidence="4 5">
    <name type="scientific">Solanum tuberosum</name>
    <name type="common">Potato</name>
    <dbReference type="NCBI Taxonomy" id="4113"/>
    <lineage>
        <taxon>Eukaryota</taxon>
        <taxon>Viridiplantae</taxon>
        <taxon>Streptophyta</taxon>
        <taxon>Embryophyta</taxon>
        <taxon>Tracheophyta</taxon>
        <taxon>Spermatophyta</taxon>
        <taxon>Magnoliopsida</taxon>
        <taxon>eudicotyledons</taxon>
        <taxon>Gunneridae</taxon>
        <taxon>Pentapetalae</taxon>
        <taxon>asterids</taxon>
        <taxon>lamiids</taxon>
        <taxon>Solanales</taxon>
        <taxon>Solanaceae</taxon>
        <taxon>Solanoideae</taxon>
        <taxon>Solaneae</taxon>
        <taxon>Solanum</taxon>
    </lineage>
</organism>
<dbReference type="GO" id="GO:0008270">
    <property type="term" value="F:zinc ion binding"/>
    <property type="evidence" value="ECO:0007669"/>
    <property type="project" value="UniProtKB-KW"/>
</dbReference>
<feature type="compositionally biased region" description="Basic and acidic residues" evidence="2">
    <location>
        <begin position="112"/>
        <end position="131"/>
    </location>
</feature>
<dbReference type="InterPro" id="IPR001878">
    <property type="entry name" value="Znf_CCHC"/>
</dbReference>
<reference evidence="5" key="1">
    <citation type="journal article" date="2011" name="Nature">
        <title>Genome sequence and analysis of the tuber crop potato.</title>
        <authorList>
            <consortium name="The Potato Genome Sequencing Consortium"/>
        </authorList>
    </citation>
    <scope>NUCLEOTIDE SEQUENCE [LARGE SCALE GENOMIC DNA]</scope>
    <source>
        <strain evidence="5">cv. DM1-3 516 R44</strain>
    </source>
</reference>
<evidence type="ECO:0000256" key="1">
    <source>
        <dbReference type="PROSITE-ProRule" id="PRU00047"/>
    </source>
</evidence>
<proteinExistence type="predicted"/>
<dbReference type="Gene3D" id="4.10.60.10">
    <property type="entry name" value="Zinc finger, CCHC-type"/>
    <property type="match status" value="1"/>
</dbReference>
<keyword evidence="1" id="KW-0863">Zinc-finger</keyword>
<dbReference type="HOGENOM" id="CLU_1091562_0_0_1"/>
<protein>
    <submittedName>
        <fullName evidence="4">'chromo' domain containing protein</fullName>
    </submittedName>
</protein>
<dbReference type="AlphaFoldDB" id="M1DF98"/>
<reference evidence="4" key="2">
    <citation type="submission" date="2015-06" db="UniProtKB">
        <authorList>
            <consortium name="EnsemblPlants"/>
        </authorList>
    </citation>
    <scope>IDENTIFICATION</scope>
    <source>
        <strain evidence="4">DM1-3 516 R44</strain>
    </source>
</reference>
<dbReference type="Pfam" id="PF00098">
    <property type="entry name" value="zf-CCHC"/>
    <property type="match status" value="1"/>
</dbReference>
<evidence type="ECO:0000259" key="3">
    <source>
        <dbReference type="PROSITE" id="PS50158"/>
    </source>
</evidence>
<feature type="domain" description="CCHC-type" evidence="3">
    <location>
        <begin position="209"/>
        <end position="223"/>
    </location>
</feature>
<dbReference type="InterPro" id="IPR036875">
    <property type="entry name" value="Znf_CCHC_sf"/>
</dbReference>
<evidence type="ECO:0000256" key="2">
    <source>
        <dbReference type="SAM" id="MobiDB-lite"/>
    </source>
</evidence>
<keyword evidence="5" id="KW-1185">Reference proteome</keyword>
<dbReference type="PROSITE" id="PS50158">
    <property type="entry name" value="ZF_CCHC"/>
    <property type="match status" value="1"/>
</dbReference>
<dbReference type="Gramene" id="PGSC0003DMT400088114">
    <property type="protein sequence ID" value="PGSC0003DMT400088114"/>
    <property type="gene ID" value="PGSC0003DMG400037685"/>
</dbReference>
<name>M1DF98_SOLTU</name>
<evidence type="ECO:0000313" key="4">
    <source>
        <dbReference type="EnsemblPlants" id="PGSC0003DMT400088114"/>
    </source>
</evidence>
<dbReference type="EnsemblPlants" id="PGSC0003DMT400088114">
    <property type="protein sequence ID" value="PGSC0003DMT400088114"/>
    <property type="gene ID" value="PGSC0003DMG400037685"/>
</dbReference>
<dbReference type="InParanoid" id="M1DF98"/>
<dbReference type="SUPFAM" id="SSF57756">
    <property type="entry name" value="Retrovirus zinc finger-like domains"/>
    <property type="match status" value="1"/>
</dbReference>